<comment type="caution">
    <text evidence="2">The sequence shown here is derived from an EMBL/GenBank/DDBJ whole genome shotgun (WGS) entry which is preliminary data.</text>
</comment>
<organism evidence="2 3">
    <name type="scientific">Viridibacillus soli</name>
    <dbReference type="NCBI Taxonomy" id="2798301"/>
    <lineage>
        <taxon>Bacteria</taxon>
        <taxon>Bacillati</taxon>
        <taxon>Bacillota</taxon>
        <taxon>Bacilli</taxon>
        <taxon>Bacillales</taxon>
        <taxon>Caryophanaceae</taxon>
        <taxon>Viridibacillus</taxon>
    </lineage>
</organism>
<dbReference type="Pfam" id="PF00171">
    <property type="entry name" value="Aldedh"/>
    <property type="match status" value="1"/>
</dbReference>
<dbReference type="InterPro" id="IPR015590">
    <property type="entry name" value="Aldehyde_DH_dom"/>
</dbReference>
<evidence type="ECO:0000313" key="2">
    <source>
        <dbReference type="EMBL" id="MBK3495092.1"/>
    </source>
</evidence>
<keyword evidence="3" id="KW-1185">Reference proteome</keyword>
<protein>
    <submittedName>
        <fullName evidence="2">Aldehyde dehydrogenase family protein</fullName>
    </submittedName>
</protein>
<proteinExistence type="predicted"/>
<dbReference type="Proteomes" id="UP000618943">
    <property type="component" value="Unassembled WGS sequence"/>
</dbReference>
<reference evidence="2 3" key="1">
    <citation type="submission" date="2020-12" db="EMBL/GenBank/DDBJ databases">
        <title>YIM B01967 draft genome.</title>
        <authorList>
            <person name="Yan X."/>
        </authorList>
    </citation>
    <scope>NUCLEOTIDE SEQUENCE [LARGE SCALE GENOMIC DNA]</scope>
    <source>
        <strain evidence="2 3">YIM B01967</strain>
    </source>
</reference>
<dbReference type="EMBL" id="JAEOAH010000009">
    <property type="protein sequence ID" value="MBK3495092.1"/>
    <property type="molecule type" value="Genomic_DNA"/>
</dbReference>
<feature type="domain" description="Aldehyde dehydrogenase" evidence="1">
    <location>
        <begin position="2"/>
        <end position="53"/>
    </location>
</feature>
<gene>
    <name evidence="2" type="ORF">JFL43_09530</name>
</gene>
<dbReference type="SUPFAM" id="SSF53720">
    <property type="entry name" value="ALDH-like"/>
    <property type="match status" value="1"/>
</dbReference>
<name>A0ABS1H6Q5_9BACL</name>
<evidence type="ECO:0000259" key="1">
    <source>
        <dbReference type="Pfam" id="PF00171"/>
    </source>
</evidence>
<dbReference type="InterPro" id="IPR016163">
    <property type="entry name" value="Ald_DH_C"/>
</dbReference>
<sequence length="67" mass="7759">MHDLARKFESCIVWLNTVHTLSPSLGYGGYRDSSIGLEEGIEVMEQYMTVKKIRINYGEYTVPFQKQ</sequence>
<dbReference type="Gene3D" id="3.40.309.10">
    <property type="entry name" value="Aldehyde Dehydrogenase, Chain A, domain 2"/>
    <property type="match status" value="1"/>
</dbReference>
<evidence type="ECO:0000313" key="3">
    <source>
        <dbReference type="Proteomes" id="UP000618943"/>
    </source>
</evidence>
<dbReference type="InterPro" id="IPR016161">
    <property type="entry name" value="Ald_DH/histidinol_DH"/>
</dbReference>
<accession>A0ABS1H6Q5</accession>